<dbReference type="PANTHER" id="PTHR42859">
    <property type="entry name" value="OXIDOREDUCTASE"/>
    <property type="match status" value="1"/>
</dbReference>
<dbReference type="SUPFAM" id="SSF54862">
    <property type="entry name" value="4Fe-4S ferredoxins"/>
    <property type="match status" value="1"/>
</dbReference>
<dbReference type="PROSITE" id="PS51379">
    <property type="entry name" value="4FE4S_FER_2"/>
    <property type="match status" value="4"/>
</dbReference>
<protein>
    <submittedName>
        <fullName evidence="7">4Fe-4S binding protein</fullName>
    </submittedName>
</protein>
<feature type="domain" description="4Fe-4S ferredoxin-type" evidence="6">
    <location>
        <begin position="120"/>
        <end position="151"/>
    </location>
</feature>
<dbReference type="InterPro" id="IPR050294">
    <property type="entry name" value="RnfB_subfamily"/>
</dbReference>
<feature type="domain" description="4Fe-4S ferredoxin-type" evidence="6">
    <location>
        <begin position="152"/>
        <end position="181"/>
    </location>
</feature>
<evidence type="ECO:0000256" key="3">
    <source>
        <dbReference type="ARBA" id="ARBA00022737"/>
    </source>
</evidence>
<dbReference type="Pfam" id="PF12800">
    <property type="entry name" value="Fer4_4"/>
    <property type="match status" value="1"/>
</dbReference>
<dbReference type="Proteomes" id="UP001529421">
    <property type="component" value="Unassembled WGS sequence"/>
</dbReference>
<evidence type="ECO:0000313" key="7">
    <source>
        <dbReference type="EMBL" id="MDM8275246.1"/>
    </source>
</evidence>
<dbReference type="Pfam" id="PF13247">
    <property type="entry name" value="Fer4_11"/>
    <property type="match status" value="1"/>
</dbReference>
<comment type="caution">
    <text evidence="7">The sequence shown here is derived from an EMBL/GenBank/DDBJ whole genome shotgun (WGS) entry which is preliminary data.</text>
</comment>
<dbReference type="PANTHER" id="PTHR42859:SF17">
    <property type="entry name" value="ELECTRON TRANSPORT PROTEIN HYDN-RELATED"/>
    <property type="match status" value="1"/>
</dbReference>
<dbReference type="PROSITE" id="PS00198">
    <property type="entry name" value="4FE4S_FER_1"/>
    <property type="match status" value="2"/>
</dbReference>
<dbReference type="RefSeq" id="WP_289545260.1">
    <property type="nucleotide sequence ID" value="NZ_JAUDDZ010000009.1"/>
</dbReference>
<accession>A0ABT7V9R4</accession>
<keyword evidence="2" id="KW-0479">Metal-binding</keyword>
<name>A0ABT7V9R4_9ACTN</name>
<gene>
    <name evidence="7" type="ORF">QUW28_07040</name>
</gene>
<evidence type="ECO:0000256" key="5">
    <source>
        <dbReference type="ARBA" id="ARBA00023014"/>
    </source>
</evidence>
<evidence type="ECO:0000256" key="1">
    <source>
        <dbReference type="ARBA" id="ARBA00022485"/>
    </source>
</evidence>
<reference evidence="8" key="1">
    <citation type="submission" date="2023-06" db="EMBL/GenBank/DDBJ databases">
        <title>Identification and characterization of horizontal gene transfer across gut microbiota members of farm animals based on homology search.</title>
        <authorList>
            <person name="Zeman M."/>
            <person name="Kubasova T."/>
            <person name="Jahodarova E."/>
            <person name="Nykrynova M."/>
            <person name="Rychlik I."/>
        </authorList>
    </citation>
    <scope>NUCLEOTIDE SEQUENCE [LARGE SCALE GENOMIC DNA]</scope>
    <source>
        <strain evidence="8">154_Feed</strain>
    </source>
</reference>
<dbReference type="InterPro" id="IPR017900">
    <property type="entry name" value="4Fe4S_Fe_S_CS"/>
</dbReference>
<dbReference type="EMBL" id="JAUDDZ010000009">
    <property type="protein sequence ID" value="MDM8275246.1"/>
    <property type="molecule type" value="Genomic_DNA"/>
</dbReference>
<keyword evidence="5" id="KW-0411">Iron-sulfur</keyword>
<evidence type="ECO:0000259" key="6">
    <source>
        <dbReference type="PROSITE" id="PS51379"/>
    </source>
</evidence>
<sequence length="241" mass="25822">MNENTALEQVGSGADRLDTFFTRRGFVKVSGAFVASMVALGLLPDEAAAVPTSSEGKVDYYAAPSHVLKINRARCTGCQRCEMSCTLTNDGVSQPAAARIHVHDGYQYGKELGSGDGIYYSMEWNIRQCHMCKAAMCQTACPHGAILTDDKGVRYVDQEKCVGCGSCVAACPYHMPVVNTVTGKSSKCIACGRCAEQCPNGALELIEWENVNHSSGPTKQENPLPLVSEQQDFIAGGKIAE</sequence>
<keyword evidence="8" id="KW-1185">Reference proteome</keyword>
<feature type="domain" description="4Fe-4S ferredoxin-type" evidence="6">
    <location>
        <begin position="66"/>
        <end position="85"/>
    </location>
</feature>
<organism evidence="7 8">
    <name type="scientific">Enorma phocaeensis</name>
    <dbReference type="NCBI Taxonomy" id="1871019"/>
    <lineage>
        <taxon>Bacteria</taxon>
        <taxon>Bacillati</taxon>
        <taxon>Actinomycetota</taxon>
        <taxon>Coriobacteriia</taxon>
        <taxon>Coriobacteriales</taxon>
        <taxon>Coriobacteriaceae</taxon>
        <taxon>Enorma</taxon>
    </lineage>
</organism>
<dbReference type="Gene3D" id="3.30.70.20">
    <property type="match status" value="2"/>
</dbReference>
<dbReference type="InterPro" id="IPR017896">
    <property type="entry name" value="4Fe4S_Fe-S-bd"/>
</dbReference>
<dbReference type="PROSITE" id="PS51318">
    <property type="entry name" value="TAT"/>
    <property type="match status" value="1"/>
</dbReference>
<dbReference type="CDD" id="cd10550">
    <property type="entry name" value="DMSOR_beta_like"/>
    <property type="match status" value="1"/>
</dbReference>
<evidence type="ECO:0000313" key="8">
    <source>
        <dbReference type="Proteomes" id="UP001529421"/>
    </source>
</evidence>
<proteinExistence type="predicted"/>
<keyword evidence="4" id="KW-0408">Iron</keyword>
<dbReference type="InterPro" id="IPR006311">
    <property type="entry name" value="TAT_signal"/>
</dbReference>
<feature type="domain" description="4Fe-4S ferredoxin-type" evidence="6">
    <location>
        <begin position="185"/>
        <end position="208"/>
    </location>
</feature>
<keyword evidence="1" id="KW-0004">4Fe-4S</keyword>
<evidence type="ECO:0000256" key="2">
    <source>
        <dbReference type="ARBA" id="ARBA00022723"/>
    </source>
</evidence>
<keyword evidence="3" id="KW-0677">Repeat</keyword>
<evidence type="ECO:0000256" key="4">
    <source>
        <dbReference type="ARBA" id="ARBA00023004"/>
    </source>
</evidence>